<name>I7BSW6_PSEPT</name>
<dbReference type="AlphaFoldDB" id="I7BSW6"/>
<accession>I7BSW6</accession>
<dbReference type="HOGENOM" id="CLU_3347478_0_0_6"/>
<dbReference type="PATRIC" id="fig|1196325.3.peg.1376"/>
<protein>
    <submittedName>
        <fullName evidence="1">Uncharacterized protein</fullName>
    </submittedName>
</protein>
<dbReference type="EMBL" id="CP003734">
    <property type="protein sequence ID" value="AFO47227.1"/>
    <property type="molecule type" value="Genomic_DNA"/>
</dbReference>
<proteinExistence type="predicted"/>
<evidence type="ECO:0000313" key="2">
    <source>
        <dbReference type="Proteomes" id="UP000006503"/>
    </source>
</evidence>
<organism evidence="1 2">
    <name type="scientific">Pseudomonas putida (strain DOT-T1E)</name>
    <dbReference type="NCBI Taxonomy" id="1196325"/>
    <lineage>
        <taxon>Bacteria</taxon>
        <taxon>Pseudomonadati</taxon>
        <taxon>Pseudomonadota</taxon>
        <taxon>Gammaproteobacteria</taxon>
        <taxon>Pseudomonadales</taxon>
        <taxon>Pseudomonadaceae</taxon>
        <taxon>Pseudomonas</taxon>
    </lineage>
</organism>
<evidence type="ECO:0000313" key="1">
    <source>
        <dbReference type="EMBL" id="AFO47227.1"/>
    </source>
</evidence>
<dbReference type="Proteomes" id="UP000006503">
    <property type="component" value="Chromosome"/>
</dbReference>
<dbReference type="KEGG" id="ppx:T1E_1372"/>
<gene>
    <name evidence="1" type="ordered locus">T1E_1372</name>
</gene>
<reference evidence="2" key="1">
    <citation type="journal article" date="2013" name="Microb. Biotechnol.">
        <title>Metabolic potential of the organic-solvent tolerant Pseudomonas putida DOT-T1E deduced from its annotated genome.</title>
        <authorList>
            <person name="Udaondo Z."/>
            <person name="Molina L."/>
            <person name="Daniels C."/>
            <person name="Gomez M.J."/>
            <person name="Molina-Henares M.A."/>
            <person name="Matilla M.A."/>
            <person name="Roca A."/>
            <person name="Fernandez M."/>
            <person name="Duque E."/>
            <person name="Segura A."/>
            <person name="Ramos J.L."/>
        </authorList>
    </citation>
    <scope>NUCLEOTIDE SEQUENCE [LARGE SCALE GENOMIC DNA]</scope>
    <source>
        <strain evidence="2">DOT-T1E</strain>
    </source>
</reference>
<sequence length="37" mass="4122">MELDRQGVRTKLGGERLSWERLQLDPVAAHGITSTEA</sequence>